<gene>
    <name evidence="6" type="ORF">ACFPIJ_58620</name>
</gene>
<dbReference type="InterPro" id="IPR050991">
    <property type="entry name" value="ECM_Regulatory_Proteins"/>
</dbReference>
<dbReference type="SUPFAM" id="SSF51004">
    <property type="entry name" value="C-terminal (heme d1) domain of cytochrome cd1-nitrite reductase"/>
    <property type="match status" value="1"/>
</dbReference>
<dbReference type="PANTHER" id="PTHR46708">
    <property type="entry name" value="TENASCIN"/>
    <property type="match status" value="1"/>
</dbReference>
<dbReference type="EMBL" id="JBHSIU010000130">
    <property type="protein sequence ID" value="MFC5007610.1"/>
    <property type="molecule type" value="Genomic_DNA"/>
</dbReference>
<evidence type="ECO:0000256" key="3">
    <source>
        <dbReference type="ARBA" id="ARBA00023326"/>
    </source>
</evidence>
<evidence type="ECO:0000313" key="7">
    <source>
        <dbReference type="Proteomes" id="UP001595912"/>
    </source>
</evidence>
<dbReference type="Proteomes" id="UP001595912">
    <property type="component" value="Unassembled WGS sequence"/>
</dbReference>
<keyword evidence="1" id="KW-0677">Repeat</keyword>
<dbReference type="InterPro" id="IPR036116">
    <property type="entry name" value="FN3_sf"/>
</dbReference>
<organism evidence="6 7">
    <name type="scientific">Dactylosporangium cerinum</name>
    <dbReference type="NCBI Taxonomy" id="1434730"/>
    <lineage>
        <taxon>Bacteria</taxon>
        <taxon>Bacillati</taxon>
        <taxon>Actinomycetota</taxon>
        <taxon>Actinomycetes</taxon>
        <taxon>Micromonosporales</taxon>
        <taxon>Micromonosporaceae</taxon>
        <taxon>Dactylosporangium</taxon>
    </lineage>
</organism>
<keyword evidence="3" id="KW-0119">Carbohydrate metabolism</keyword>
<dbReference type="InterPro" id="IPR011048">
    <property type="entry name" value="Haem_d1_sf"/>
</dbReference>
<feature type="domain" description="Fibronectin type-III" evidence="5">
    <location>
        <begin position="528"/>
        <end position="615"/>
    </location>
</feature>
<evidence type="ECO:0000256" key="4">
    <source>
        <dbReference type="SAM" id="MobiDB-lite"/>
    </source>
</evidence>
<keyword evidence="7" id="KW-1185">Reference proteome</keyword>
<keyword evidence="2" id="KW-0326">Glycosidase</keyword>
<accession>A0ABV9WHQ4</accession>
<dbReference type="SMART" id="SM00060">
    <property type="entry name" value="FN3"/>
    <property type="match status" value="3"/>
</dbReference>
<sequence>MAVMAGVALVGTVFGLGATGQAPDVLDGKSWLWSRGDGVVMRVSSGSGQVDLRQPVVDSRGHHIKVTQSDQYLFLHDLDTGRITSVDLTRMGFSGSLAVGTTDDVAMALSGSVAAVVNRSRGLIRVIDPATLQVKGEPLQLPAPLVGGSAFDGSGVLWVGLPTQGTVVGLSLQDGAVAVRSTVPVAPPGHELAISVLDNGVLAVDRGGSDIVAVVGDDVHRMTAPVPLTGALLPERTVGPLAALTVPAAQAVVTIADVGKGGPIGRLPLSKKDGVEVAVPFAGRIYVPDNDNHTVQVYSVDGRSLSTITIPAAEGELELEVREQHLFINAPDSSVASIIDEGGGTQIIDKREPVRTLPSQSGSVSAPPSVTVSRPGNGGPTGKPTTANPPTSDVGGGQTRTPPPATPPPASLTPPPTTPPPTTPPPTTPPPVPQPPGPPIPVTAFAGDGKVTLTWGIAASDDAPVTSYIVTWDGGSSTVAGDTRQTVVGGLTNGKEYRFRVAAVNRYGQGAPALSGPVTPVDGTPPDRPAKPTAVAKGGNVTVTWPAVNDAREYVVTPLRAGVAGADPVQRVSGTSTEFSGLKLGTSYTFTVVAVDAEGRSSATSPPSNAVVPVGAPNVTISSISSTATAVTVKFTVDNGGATASCAISIAPSGKTAPGCGGTTTFTGLTAGTSYKVTVTATNSVGSDTASVSRSTLTLGAKVTCVDRASNPDPVYCTATGGIGVFRNLSDTNDDHRVRAGTRFTVTCKQTGREVYAYVYNNNKRSSVWLKMSTGMWIPWAWSTIDNGDAVSAVRAC</sequence>
<comment type="caution">
    <text evidence="6">The sequence shown here is derived from an EMBL/GenBank/DDBJ whole genome shotgun (WGS) entry which is preliminary data.</text>
</comment>
<dbReference type="SUPFAM" id="SSF49265">
    <property type="entry name" value="Fibronectin type III"/>
    <property type="match status" value="2"/>
</dbReference>
<protein>
    <submittedName>
        <fullName evidence="6">Fibronectin type III domain-containing protein</fullName>
    </submittedName>
</protein>
<name>A0ABV9WHQ4_9ACTN</name>
<evidence type="ECO:0000256" key="2">
    <source>
        <dbReference type="ARBA" id="ARBA00023295"/>
    </source>
</evidence>
<evidence type="ECO:0000259" key="5">
    <source>
        <dbReference type="PROSITE" id="PS50853"/>
    </source>
</evidence>
<dbReference type="InterPro" id="IPR013783">
    <property type="entry name" value="Ig-like_fold"/>
</dbReference>
<dbReference type="Gene3D" id="2.130.10.10">
    <property type="entry name" value="YVTN repeat-like/Quinoprotein amine dehydrogenase"/>
    <property type="match status" value="1"/>
</dbReference>
<feature type="region of interest" description="Disordered" evidence="4">
    <location>
        <begin position="514"/>
        <end position="534"/>
    </location>
</feature>
<keyword evidence="2" id="KW-0378">Hydrolase</keyword>
<dbReference type="InterPro" id="IPR003961">
    <property type="entry name" value="FN3_dom"/>
</dbReference>
<dbReference type="PROSITE" id="PS50853">
    <property type="entry name" value="FN3"/>
    <property type="match status" value="2"/>
</dbReference>
<dbReference type="RefSeq" id="WP_380128248.1">
    <property type="nucleotide sequence ID" value="NZ_JBHSIU010000130.1"/>
</dbReference>
<dbReference type="InterPro" id="IPR015943">
    <property type="entry name" value="WD40/YVTN_repeat-like_dom_sf"/>
</dbReference>
<feature type="domain" description="Fibronectin type-III" evidence="5">
    <location>
        <begin position="435"/>
        <end position="527"/>
    </location>
</feature>
<dbReference type="PANTHER" id="PTHR46708:SF2">
    <property type="entry name" value="FIBRONECTIN TYPE-III DOMAIN-CONTAINING PROTEIN"/>
    <property type="match status" value="1"/>
</dbReference>
<feature type="compositionally biased region" description="Pro residues" evidence="4">
    <location>
        <begin position="401"/>
        <end position="441"/>
    </location>
</feature>
<feature type="region of interest" description="Disordered" evidence="4">
    <location>
        <begin position="344"/>
        <end position="444"/>
    </location>
</feature>
<evidence type="ECO:0000256" key="1">
    <source>
        <dbReference type="ARBA" id="ARBA00022737"/>
    </source>
</evidence>
<feature type="compositionally biased region" description="Polar residues" evidence="4">
    <location>
        <begin position="357"/>
        <end position="374"/>
    </location>
</feature>
<dbReference type="Pfam" id="PF00041">
    <property type="entry name" value="fn3"/>
    <property type="match status" value="2"/>
</dbReference>
<feature type="compositionally biased region" description="Low complexity" evidence="4">
    <location>
        <begin position="382"/>
        <end position="391"/>
    </location>
</feature>
<dbReference type="Gene3D" id="2.60.40.10">
    <property type="entry name" value="Immunoglobulins"/>
    <property type="match status" value="3"/>
</dbReference>
<proteinExistence type="predicted"/>
<reference evidence="7" key="1">
    <citation type="journal article" date="2019" name="Int. J. Syst. Evol. Microbiol.">
        <title>The Global Catalogue of Microorganisms (GCM) 10K type strain sequencing project: providing services to taxonomists for standard genome sequencing and annotation.</title>
        <authorList>
            <consortium name="The Broad Institute Genomics Platform"/>
            <consortium name="The Broad Institute Genome Sequencing Center for Infectious Disease"/>
            <person name="Wu L."/>
            <person name="Ma J."/>
        </authorList>
    </citation>
    <scope>NUCLEOTIDE SEQUENCE [LARGE SCALE GENOMIC DNA]</scope>
    <source>
        <strain evidence="7">CGMCC 4.7152</strain>
    </source>
</reference>
<dbReference type="CDD" id="cd00063">
    <property type="entry name" value="FN3"/>
    <property type="match status" value="2"/>
</dbReference>
<evidence type="ECO:0000313" key="6">
    <source>
        <dbReference type="EMBL" id="MFC5007610.1"/>
    </source>
</evidence>
<keyword evidence="3" id="KW-0624">Polysaccharide degradation</keyword>